<dbReference type="EMBL" id="CATOUU010000199">
    <property type="protein sequence ID" value="CAI9920383.1"/>
    <property type="molecule type" value="Genomic_DNA"/>
</dbReference>
<dbReference type="PROSITE" id="PS51294">
    <property type="entry name" value="HTH_MYB"/>
    <property type="match status" value="1"/>
</dbReference>
<sequence>MQCNDYFISHTSFLFPGRSKRAWTQDEQIKFKHLYKQYKKAFKLYVPHFNQRSECQIKSFYQNVVHKNKMIQMCKNDLPNLSSMDSTQIQNRSISGQLNEIYEFQQELSLIAFDAVNEI</sequence>
<comment type="caution">
    <text evidence="2">The sequence shown here is derived from an EMBL/GenBank/DDBJ whole genome shotgun (WGS) entry which is preliminary data.</text>
</comment>
<feature type="domain" description="HTH myb-type" evidence="1">
    <location>
        <begin position="16"/>
        <end position="69"/>
    </location>
</feature>
<dbReference type="InterPro" id="IPR017930">
    <property type="entry name" value="Myb_dom"/>
</dbReference>
<dbReference type="Gene3D" id="1.10.10.60">
    <property type="entry name" value="Homeodomain-like"/>
    <property type="match status" value="1"/>
</dbReference>
<dbReference type="InterPro" id="IPR001005">
    <property type="entry name" value="SANT/Myb"/>
</dbReference>
<evidence type="ECO:0000313" key="2">
    <source>
        <dbReference type="EMBL" id="CAI9920383.1"/>
    </source>
</evidence>
<gene>
    <name evidence="3" type="ORF">HINF_LOCUS54026</name>
    <name evidence="2" type="ORF">HINF_LOCUS8028</name>
</gene>
<dbReference type="AlphaFoldDB" id="A0AA86TRZ5"/>
<dbReference type="SUPFAM" id="SSF46689">
    <property type="entry name" value="Homeodomain-like"/>
    <property type="match status" value="1"/>
</dbReference>
<evidence type="ECO:0000313" key="3">
    <source>
        <dbReference type="EMBL" id="CAL6069538.1"/>
    </source>
</evidence>
<dbReference type="EMBL" id="CAXDID020000278">
    <property type="protein sequence ID" value="CAL6069538.1"/>
    <property type="molecule type" value="Genomic_DNA"/>
</dbReference>
<dbReference type="Proteomes" id="UP001642409">
    <property type="component" value="Unassembled WGS sequence"/>
</dbReference>
<accession>A0AA86TRZ5</accession>
<organism evidence="2">
    <name type="scientific">Hexamita inflata</name>
    <dbReference type="NCBI Taxonomy" id="28002"/>
    <lineage>
        <taxon>Eukaryota</taxon>
        <taxon>Metamonada</taxon>
        <taxon>Diplomonadida</taxon>
        <taxon>Hexamitidae</taxon>
        <taxon>Hexamitinae</taxon>
        <taxon>Hexamita</taxon>
    </lineage>
</organism>
<dbReference type="SMART" id="SM00717">
    <property type="entry name" value="SANT"/>
    <property type="match status" value="1"/>
</dbReference>
<protein>
    <submittedName>
        <fullName evidence="2">SANT/Myb domain</fullName>
    </submittedName>
    <submittedName>
        <fullName evidence="3">SANT/Myb_domain</fullName>
    </submittedName>
</protein>
<keyword evidence="4" id="KW-1185">Reference proteome</keyword>
<proteinExistence type="predicted"/>
<dbReference type="CDD" id="cd00167">
    <property type="entry name" value="SANT"/>
    <property type="match status" value="1"/>
</dbReference>
<reference evidence="2" key="1">
    <citation type="submission" date="2023-06" db="EMBL/GenBank/DDBJ databases">
        <authorList>
            <person name="Kurt Z."/>
        </authorList>
    </citation>
    <scope>NUCLEOTIDE SEQUENCE</scope>
</reference>
<evidence type="ECO:0000313" key="4">
    <source>
        <dbReference type="Proteomes" id="UP001642409"/>
    </source>
</evidence>
<dbReference type="Pfam" id="PF00249">
    <property type="entry name" value="Myb_DNA-binding"/>
    <property type="match status" value="1"/>
</dbReference>
<dbReference type="InterPro" id="IPR009057">
    <property type="entry name" value="Homeodomain-like_sf"/>
</dbReference>
<name>A0AA86TRZ5_9EUKA</name>
<reference evidence="3 4" key="2">
    <citation type="submission" date="2024-07" db="EMBL/GenBank/DDBJ databases">
        <authorList>
            <person name="Akdeniz Z."/>
        </authorList>
    </citation>
    <scope>NUCLEOTIDE SEQUENCE [LARGE SCALE GENOMIC DNA]</scope>
</reference>
<evidence type="ECO:0000259" key="1">
    <source>
        <dbReference type="PROSITE" id="PS51294"/>
    </source>
</evidence>